<dbReference type="PANTHER" id="PTHR11474">
    <property type="entry name" value="TYROSINASE FAMILY MEMBER"/>
    <property type="match status" value="1"/>
</dbReference>
<dbReference type="Gene3D" id="1.10.1280.10">
    <property type="entry name" value="Di-copper center containing domain from catechol oxidase"/>
    <property type="match status" value="1"/>
</dbReference>
<dbReference type="AlphaFoldDB" id="A0A8B8BBF7"/>
<feature type="region of interest" description="Disordered" evidence="3">
    <location>
        <begin position="427"/>
        <end position="446"/>
    </location>
</feature>
<reference evidence="8" key="1">
    <citation type="submission" date="2025-08" db="UniProtKB">
        <authorList>
            <consortium name="RefSeq"/>
        </authorList>
    </citation>
    <scope>IDENTIFICATION</scope>
    <source>
        <tissue evidence="8">Whole sample</tissue>
    </source>
</reference>
<dbReference type="SUPFAM" id="SSF48056">
    <property type="entry name" value="Di-copper centre-containing domain"/>
    <property type="match status" value="1"/>
</dbReference>
<evidence type="ECO:0000256" key="4">
    <source>
        <dbReference type="SAM" id="SignalP"/>
    </source>
</evidence>
<keyword evidence="4" id="KW-0732">Signal</keyword>
<dbReference type="PROSITE" id="PS00498">
    <property type="entry name" value="TYROSINASE_2"/>
    <property type="match status" value="1"/>
</dbReference>
<feature type="compositionally biased region" description="Polar residues" evidence="3">
    <location>
        <begin position="436"/>
        <end position="446"/>
    </location>
</feature>
<feature type="domain" description="Tyrosinase copper-binding" evidence="5">
    <location>
        <begin position="180"/>
        <end position="197"/>
    </location>
</feature>
<proteinExistence type="predicted"/>
<name>A0A8B8BBF7_CRAVI</name>
<evidence type="ECO:0000256" key="1">
    <source>
        <dbReference type="ARBA" id="ARBA00022723"/>
    </source>
</evidence>
<keyword evidence="2" id="KW-0186">Copper</keyword>
<protein>
    <submittedName>
        <fullName evidence="8">Uncharacterized protein LOC111108958</fullName>
    </submittedName>
</protein>
<dbReference type="Pfam" id="PF00264">
    <property type="entry name" value="Tyrosinase"/>
    <property type="match status" value="1"/>
</dbReference>
<keyword evidence="1" id="KW-0479">Metal-binding</keyword>
<gene>
    <name evidence="8" type="primary">LOC111108958</name>
</gene>
<dbReference type="OrthoDB" id="6132182at2759"/>
<dbReference type="KEGG" id="cvn:111108958"/>
<evidence type="ECO:0000259" key="6">
    <source>
        <dbReference type="PROSITE" id="PS00498"/>
    </source>
</evidence>
<dbReference type="InterPro" id="IPR050316">
    <property type="entry name" value="Tyrosinase/Hemocyanin"/>
</dbReference>
<organism evidence="7 8">
    <name type="scientific">Crassostrea virginica</name>
    <name type="common">Eastern oyster</name>
    <dbReference type="NCBI Taxonomy" id="6565"/>
    <lineage>
        <taxon>Eukaryota</taxon>
        <taxon>Metazoa</taxon>
        <taxon>Spiralia</taxon>
        <taxon>Lophotrochozoa</taxon>
        <taxon>Mollusca</taxon>
        <taxon>Bivalvia</taxon>
        <taxon>Autobranchia</taxon>
        <taxon>Pteriomorphia</taxon>
        <taxon>Ostreida</taxon>
        <taxon>Ostreoidea</taxon>
        <taxon>Ostreidae</taxon>
        <taxon>Crassostrea</taxon>
    </lineage>
</organism>
<dbReference type="Proteomes" id="UP000694844">
    <property type="component" value="Chromosome 8"/>
</dbReference>
<dbReference type="RefSeq" id="XP_022300755.1">
    <property type="nucleotide sequence ID" value="XM_022445047.1"/>
</dbReference>
<dbReference type="PRINTS" id="PR00092">
    <property type="entry name" value="TYROSINASE"/>
</dbReference>
<dbReference type="InterPro" id="IPR002227">
    <property type="entry name" value="Tyrosinase_Cu-bd"/>
</dbReference>
<evidence type="ECO:0000256" key="3">
    <source>
        <dbReference type="SAM" id="MobiDB-lite"/>
    </source>
</evidence>
<dbReference type="GO" id="GO:0046872">
    <property type="term" value="F:metal ion binding"/>
    <property type="evidence" value="ECO:0007669"/>
    <property type="project" value="UniProtKB-KW"/>
</dbReference>
<evidence type="ECO:0000313" key="8">
    <source>
        <dbReference type="RefSeq" id="XP_022300755.1"/>
    </source>
</evidence>
<dbReference type="GeneID" id="111108958"/>
<keyword evidence="7" id="KW-1185">Reference proteome</keyword>
<dbReference type="PANTHER" id="PTHR11474:SF126">
    <property type="entry name" value="TYROSINASE-LIKE PROTEIN TYR-1-RELATED"/>
    <property type="match status" value="1"/>
</dbReference>
<evidence type="ECO:0000313" key="7">
    <source>
        <dbReference type="Proteomes" id="UP000694844"/>
    </source>
</evidence>
<sequence length="703" mass="80442">MIPTLLYMIVMCAFIEQVSTKVCEEPLPKEFTDCLRTLLPKSQVQRDPAYNIDYACANKFLTSTPHKRWAPQESSAEKAIVHVTDVVKQLKVQRQTEHVRYDKRSIRRYLRHRRRQKRADVNPTILRKEYRRMTRQERTNFHTALQLLKEDKTFIPNQSNLNLYDALCNLHHNSRAPHAHFGPAFLSWHRVALYVFENALRSKVPGVFIPYWDSRLEGALSIPSATSLFTDELIGPGTGVVMTGHFANWSHPFAGDLIRNVGNIGEPILRRDIERIINVRRTEEFVFPTASFSKNIEIIHSKVHLWVSGTMNNLNFSPADPIFWLHHCFIDYVWERIRQNQRKRGINPLFDYPENGGKGHLPGDPLSPFAFKNRDAFMIDWSKVYTYEESPGDINCESDGECGSNYYLCDGGLCRAKTVDEMRYTEETRDRRSVSENRNLSLNGKANGSHPLSLFLDHPSQSENPTVSKNLQTSPLFHSMQNTFMINGKEDTKAWVDIPVIIYSKRPGDLVFDAHPFRKGNANLTTDVFQSTKSEEGVLPPSGNPATTKQCQHVGSGASKVYLRSVGLNYEGDYTSEAVIDERQLLTMTLTQIAVKKPYKNDTKSYIAAYDQCGRMCTPFCLTGKNGTYHKCTGSIRIDARIPRMYNTDSAGTILQAFDFSTFPPNLVQNKVFLAFYCGKEDKWPWLLDDGEEQEFDVREGMD</sequence>
<accession>A0A8B8BBF7</accession>
<evidence type="ECO:0000256" key="2">
    <source>
        <dbReference type="ARBA" id="ARBA00023008"/>
    </source>
</evidence>
<dbReference type="InterPro" id="IPR008922">
    <property type="entry name" value="Di-copper_centre_dom_sf"/>
</dbReference>
<dbReference type="GO" id="GO:0016491">
    <property type="term" value="F:oxidoreductase activity"/>
    <property type="evidence" value="ECO:0007669"/>
    <property type="project" value="InterPro"/>
</dbReference>
<evidence type="ECO:0000259" key="5">
    <source>
        <dbReference type="PROSITE" id="PS00497"/>
    </source>
</evidence>
<feature type="domain" description="Tyrosinase copper-binding" evidence="6">
    <location>
        <begin position="320"/>
        <end position="331"/>
    </location>
</feature>
<feature type="signal peptide" evidence="4">
    <location>
        <begin position="1"/>
        <end position="20"/>
    </location>
</feature>
<feature type="chain" id="PRO_5034350721" evidence="4">
    <location>
        <begin position="21"/>
        <end position="703"/>
    </location>
</feature>
<dbReference type="PROSITE" id="PS00497">
    <property type="entry name" value="TYROSINASE_1"/>
    <property type="match status" value="1"/>
</dbReference>